<accession>A1ZHH3</accession>
<dbReference type="AlphaFoldDB" id="A1ZHH3"/>
<organism evidence="1 2">
    <name type="scientific">Microscilla marina ATCC 23134</name>
    <dbReference type="NCBI Taxonomy" id="313606"/>
    <lineage>
        <taxon>Bacteria</taxon>
        <taxon>Pseudomonadati</taxon>
        <taxon>Bacteroidota</taxon>
        <taxon>Cytophagia</taxon>
        <taxon>Cytophagales</taxon>
        <taxon>Microscillaceae</taxon>
        <taxon>Microscilla</taxon>
    </lineage>
</organism>
<reference evidence="1 2" key="1">
    <citation type="submission" date="2007-01" db="EMBL/GenBank/DDBJ databases">
        <authorList>
            <person name="Haygood M."/>
            <person name="Podell S."/>
            <person name="Anderson C."/>
            <person name="Hopkinson B."/>
            <person name="Roe K."/>
            <person name="Barbeau K."/>
            <person name="Gaasterland T."/>
            <person name="Ferriera S."/>
            <person name="Johnson J."/>
            <person name="Kravitz S."/>
            <person name="Beeson K."/>
            <person name="Sutton G."/>
            <person name="Rogers Y.-H."/>
            <person name="Friedman R."/>
            <person name="Frazier M."/>
            <person name="Venter J.C."/>
        </authorList>
    </citation>
    <scope>NUCLEOTIDE SEQUENCE [LARGE SCALE GENOMIC DNA]</scope>
    <source>
        <strain evidence="1 2">ATCC 23134</strain>
    </source>
</reference>
<dbReference type="EMBL" id="AAWS01000008">
    <property type="protein sequence ID" value="EAY29980.1"/>
    <property type="molecule type" value="Genomic_DNA"/>
</dbReference>
<keyword evidence="2" id="KW-1185">Reference proteome</keyword>
<name>A1ZHH3_MICM2</name>
<comment type="caution">
    <text evidence="1">The sequence shown here is derived from an EMBL/GenBank/DDBJ whole genome shotgun (WGS) entry which is preliminary data.</text>
</comment>
<protein>
    <submittedName>
        <fullName evidence="1">Uncharacterized protein</fullName>
    </submittedName>
</protein>
<gene>
    <name evidence="1" type="ORF">M23134_05313</name>
</gene>
<sequence length="38" mass="4100">MLPPAGGGIFTFQDLSTLLPLPNKLTGVTYALKADFYQ</sequence>
<proteinExistence type="predicted"/>
<evidence type="ECO:0000313" key="1">
    <source>
        <dbReference type="EMBL" id="EAY29980.1"/>
    </source>
</evidence>
<dbReference type="Proteomes" id="UP000004095">
    <property type="component" value="Unassembled WGS sequence"/>
</dbReference>
<evidence type="ECO:0000313" key="2">
    <source>
        <dbReference type="Proteomes" id="UP000004095"/>
    </source>
</evidence>